<dbReference type="PANTHER" id="PTHR32080:SF27">
    <property type="entry name" value="OS01G0548750 PROTEIN"/>
    <property type="match status" value="1"/>
</dbReference>
<evidence type="ECO:0000256" key="9">
    <source>
        <dbReference type="SAM" id="SignalP"/>
    </source>
</evidence>
<evidence type="ECO:0000313" key="12">
    <source>
        <dbReference type="Proteomes" id="UP000077755"/>
    </source>
</evidence>
<dbReference type="PANTHER" id="PTHR32080">
    <property type="entry name" value="ANTIFUNGAL PROTEIN GINKBILOBIN-2-LIKE"/>
    <property type="match status" value="1"/>
</dbReference>
<dbReference type="AlphaFoldDB" id="A0AAF1BFM5"/>
<evidence type="ECO:0000256" key="1">
    <source>
        <dbReference type="ARBA" id="ARBA00004251"/>
    </source>
</evidence>
<keyword evidence="5" id="KW-0965">Cell junction</keyword>
<dbReference type="InterPro" id="IPR038408">
    <property type="entry name" value="GNK2_sf"/>
</dbReference>
<feature type="domain" description="Gnk2-homologous" evidence="10">
    <location>
        <begin position="45"/>
        <end position="127"/>
    </location>
</feature>
<evidence type="ECO:0000256" key="4">
    <source>
        <dbReference type="ARBA" id="ARBA00022737"/>
    </source>
</evidence>
<name>A0AAF1BFM5_DAUCS</name>
<dbReference type="EMBL" id="CP093351">
    <property type="protein sequence ID" value="WOH15097.1"/>
    <property type="molecule type" value="Genomic_DNA"/>
</dbReference>
<gene>
    <name evidence="11" type="ORF">DCAR_0934634</name>
</gene>
<dbReference type="CDD" id="cd23509">
    <property type="entry name" value="Gnk2-like"/>
    <property type="match status" value="1"/>
</dbReference>
<dbReference type="Proteomes" id="UP000077755">
    <property type="component" value="Chromosome 9"/>
</dbReference>
<keyword evidence="3 9" id="KW-0732">Signal</keyword>
<evidence type="ECO:0000313" key="11">
    <source>
        <dbReference type="EMBL" id="WOH15097.1"/>
    </source>
</evidence>
<evidence type="ECO:0000259" key="10">
    <source>
        <dbReference type="Pfam" id="PF01657"/>
    </source>
</evidence>
<organism evidence="11 12">
    <name type="scientific">Daucus carota subsp. sativus</name>
    <name type="common">Carrot</name>
    <dbReference type="NCBI Taxonomy" id="79200"/>
    <lineage>
        <taxon>Eukaryota</taxon>
        <taxon>Viridiplantae</taxon>
        <taxon>Streptophyta</taxon>
        <taxon>Embryophyta</taxon>
        <taxon>Tracheophyta</taxon>
        <taxon>Spermatophyta</taxon>
        <taxon>Magnoliopsida</taxon>
        <taxon>eudicotyledons</taxon>
        <taxon>Gunneridae</taxon>
        <taxon>Pentapetalae</taxon>
        <taxon>asterids</taxon>
        <taxon>campanulids</taxon>
        <taxon>Apiales</taxon>
        <taxon>Apiaceae</taxon>
        <taxon>Apioideae</taxon>
        <taxon>Scandiceae</taxon>
        <taxon>Daucinae</taxon>
        <taxon>Daucus</taxon>
        <taxon>Daucus sect. Daucus</taxon>
    </lineage>
</organism>
<keyword evidence="2" id="KW-0945">Host-virus interaction</keyword>
<dbReference type="Gene3D" id="3.30.430.20">
    <property type="entry name" value="Gnk2 domain, C-X8-C-X2-C motif"/>
    <property type="match status" value="1"/>
</dbReference>
<evidence type="ECO:0000256" key="2">
    <source>
        <dbReference type="ARBA" id="ARBA00022581"/>
    </source>
</evidence>
<evidence type="ECO:0000256" key="3">
    <source>
        <dbReference type="ARBA" id="ARBA00022729"/>
    </source>
</evidence>
<comment type="similarity">
    <text evidence="8">Belongs to the cysteine-rich repeat secretory protein family. Plasmodesmata-located proteins (PDLD) subfamily.</text>
</comment>
<evidence type="ECO:0000256" key="6">
    <source>
        <dbReference type="ARBA" id="ARBA00023157"/>
    </source>
</evidence>
<reference evidence="11" key="2">
    <citation type="submission" date="2022-03" db="EMBL/GenBank/DDBJ databases">
        <title>Draft title - Genomic analysis of global carrot germplasm unveils the trajectory of domestication and the origin of high carotenoid orange carrot.</title>
        <authorList>
            <person name="Iorizzo M."/>
            <person name="Ellison S."/>
            <person name="Senalik D."/>
            <person name="Macko-Podgorni A."/>
            <person name="Grzebelus D."/>
            <person name="Bostan H."/>
            <person name="Rolling W."/>
            <person name="Curaba J."/>
            <person name="Simon P."/>
        </authorList>
    </citation>
    <scope>NUCLEOTIDE SEQUENCE</scope>
    <source>
        <tissue evidence="11">Leaf</tissue>
    </source>
</reference>
<comment type="subcellular location">
    <subcellularLocation>
        <location evidence="7">Cell junction</location>
        <location evidence="7">Plasmodesma</location>
    </subcellularLocation>
    <subcellularLocation>
        <location evidence="1">Cell membrane</location>
        <topology evidence="1">Single-pass type I membrane protein</topology>
    </subcellularLocation>
</comment>
<keyword evidence="12" id="KW-1185">Reference proteome</keyword>
<feature type="chain" id="PRO_5042039699" description="Gnk2-homologous domain-containing protein" evidence="9">
    <location>
        <begin position="27"/>
        <end position="136"/>
    </location>
</feature>
<evidence type="ECO:0000256" key="8">
    <source>
        <dbReference type="ARBA" id="ARBA00038393"/>
    </source>
</evidence>
<sequence>MRSCISLITILLLCGILLMNTADVLSDPQTKLLKQVCSQFKIGVNMSDFLSNFNKTFLDIREQMSNNRSIHFATAEHTNLYGMVQCRNYLSHGDCVACLDAASSQVRKNCSTANGGQVIYEGCFLRLAIDFCDKDN</sequence>
<protein>
    <recommendedName>
        <fullName evidence="10">Gnk2-homologous domain-containing protein</fullName>
    </recommendedName>
</protein>
<feature type="signal peptide" evidence="9">
    <location>
        <begin position="1"/>
        <end position="26"/>
    </location>
</feature>
<keyword evidence="4" id="KW-0677">Repeat</keyword>
<dbReference type="GO" id="GO:0009506">
    <property type="term" value="C:plasmodesma"/>
    <property type="evidence" value="ECO:0007669"/>
    <property type="project" value="UniProtKB-SubCell"/>
</dbReference>
<dbReference type="InterPro" id="IPR002902">
    <property type="entry name" value="GNK2"/>
</dbReference>
<dbReference type="InterPro" id="IPR051378">
    <property type="entry name" value="Cell2Cell_Antifungal"/>
</dbReference>
<dbReference type="Pfam" id="PF01657">
    <property type="entry name" value="Stress-antifung"/>
    <property type="match status" value="1"/>
</dbReference>
<dbReference type="GO" id="GO:0005886">
    <property type="term" value="C:plasma membrane"/>
    <property type="evidence" value="ECO:0007669"/>
    <property type="project" value="UniProtKB-SubCell"/>
</dbReference>
<keyword evidence="6" id="KW-1015">Disulfide bond</keyword>
<evidence type="ECO:0000256" key="7">
    <source>
        <dbReference type="ARBA" id="ARBA00024184"/>
    </source>
</evidence>
<proteinExistence type="inferred from homology"/>
<reference evidence="11" key="1">
    <citation type="journal article" date="2016" name="Nat. Genet.">
        <title>A high-quality carrot genome assembly provides new insights into carotenoid accumulation and asterid genome evolution.</title>
        <authorList>
            <person name="Iorizzo M."/>
            <person name="Ellison S."/>
            <person name="Senalik D."/>
            <person name="Zeng P."/>
            <person name="Satapoomin P."/>
            <person name="Huang J."/>
            <person name="Bowman M."/>
            <person name="Iovene M."/>
            <person name="Sanseverino W."/>
            <person name="Cavagnaro P."/>
            <person name="Yildiz M."/>
            <person name="Macko-Podgorni A."/>
            <person name="Moranska E."/>
            <person name="Grzebelus E."/>
            <person name="Grzebelus D."/>
            <person name="Ashrafi H."/>
            <person name="Zheng Z."/>
            <person name="Cheng S."/>
            <person name="Spooner D."/>
            <person name="Van Deynze A."/>
            <person name="Simon P."/>
        </authorList>
    </citation>
    <scope>NUCLEOTIDE SEQUENCE</scope>
    <source>
        <tissue evidence="11">Leaf</tissue>
    </source>
</reference>
<accession>A0AAF1BFM5</accession>
<evidence type="ECO:0000256" key="5">
    <source>
        <dbReference type="ARBA" id="ARBA00022949"/>
    </source>
</evidence>